<keyword evidence="3" id="KW-1185">Reference proteome</keyword>
<organism evidence="2 3">
    <name type="scientific">Blattamonas nauphoetae</name>
    <dbReference type="NCBI Taxonomy" id="2049346"/>
    <lineage>
        <taxon>Eukaryota</taxon>
        <taxon>Metamonada</taxon>
        <taxon>Preaxostyla</taxon>
        <taxon>Oxymonadida</taxon>
        <taxon>Blattamonas</taxon>
    </lineage>
</organism>
<comment type="caution">
    <text evidence="2">The sequence shown here is derived from an EMBL/GenBank/DDBJ whole genome shotgun (WGS) entry which is preliminary data.</text>
</comment>
<evidence type="ECO:0000256" key="1">
    <source>
        <dbReference type="SAM" id="MobiDB-lite"/>
    </source>
</evidence>
<evidence type="ECO:0000313" key="2">
    <source>
        <dbReference type="EMBL" id="KAK2963574.1"/>
    </source>
</evidence>
<sequence>MSEGGTLGELTHDDVHGVENDDGEHEDEDKNDRQFSSDTPVSPLSIPPSFVHLPSENTSLHIAAGDHRLRYDAYSLSVTFSVSVF</sequence>
<evidence type="ECO:0000313" key="3">
    <source>
        <dbReference type="Proteomes" id="UP001281761"/>
    </source>
</evidence>
<gene>
    <name evidence="2" type="ORF">BLNAU_1617</name>
</gene>
<reference evidence="2 3" key="1">
    <citation type="journal article" date="2022" name="bioRxiv">
        <title>Genomics of Preaxostyla Flagellates Illuminates Evolutionary Transitions and the Path Towards Mitochondrial Loss.</title>
        <authorList>
            <person name="Novak L.V.F."/>
            <person name="Treitli S.C."/>
            <person name="Pyrih J."/>
            <person name="Halakuc P."/>
            <person name="Pipaliya S.V."/>
            <person name="Vacek V."/>
            <person name="Brzon O."/>
            <person name="Soukal P."/>
            <person name="Eme L."/>
            <person name="Dacks J.B."/>
            <person name="Karnkowska A."/>
            <person name="Elias M."/>
            <person name="Hampl V."/>
        </authorList>
    </citation>
    <scope>NUCLEOTIDE SEQUENCE [LARGE SCALE GENOMIC DNA]</scope>
    <source>
        <strain evidence="2">NAU3</strain>
        <tissue evidence="2">Gut</tissue>
    </source>
</reference>
<accession>A0ABQ9YIZ7</accession>
<protein>
    <submittedName>
        <fullName evidence="2">Uncharacterized protein</fullName>
    </submittedName>
</protein>
<feature type="region of interest" description="Disordered" evidence="1">
    <location>
        <begin position="1"/>
        <end position="49"/>
    </location>
</feature>
<proteinExistence type="predicted"/>
<feature type="compositionally biased region" description="Basic and acidic residues" evidence="1">
    <location>
        <begin position="10"/>
        <end position="19"/>
    </location>
</feature>
<name>A0ABQ9YIZ7_9EUKA</name>
<dbReference type="Proteomes" id="UP001281761">
    <property type="component" value="Unassembled WGS sequence"/>
</dbReference>
<dbReference type="EMBL" id="JARBJD010000006">
    <property type="protein sequence ID" value="KAK2963574.1"/>
    <property type="molecule type" value="Genomic_DNA"/>
</dbReference>